<dbReference type="EMBL" id="SOBT01000010">
    <property type="protein sequence ID" value="TDU26756.1"/>
    <property type="molecule type" value="Genomic_DNA"/>
</dbReference>
<accession>A0A4S3K7B5</accession>
<dbReference type="Proteomes" id="UP000295341">
    <property type="component" value="Unassembled WGS sequence"/>
</dbReference>
<feature type="transmembrane region" description="Helical" evidence="2">
    <location>
        <begin position="32"/>
        <end position="53"/>
    </location>
</feature>
<comment type="caution">
    <text evidence="3">The sequence shown here is derived from an EMBL/GenBank/DDBJ whole genome shotgun (WGS) entry which is preliminary data.</text>
</comment>
<evidence type="ECO:0000313" key="4">
    <source>
        <dbReference type="Proteomes" id="UP000295341"/>
    </source>
</evidence>
<dbReference type="RefSeq" id="WP_133882925.1">
    <property type="nucleotide sequence ID" value="NZ_MWIN01000007.1"/>
</dbReference>
<name>A0A4S3K7B5_9GAMM</name>
<feature type="region of interest" description="Disordered" evidence="1">
    <location>
        <begin position="152"/>
        <end position="173"/>
    </location>
</feature>
<evidence type="ECO:0000256" key="1">
    <source>
        <dbReference type="SAM" id="MobiDB-lite"/>
    </source>
</evidence>
<dbReference type="AlphaFoldDB" id="A0A4S3K7B5"/>
<protein>
    <submittedName>
        <fullName evidence="3">Uncharacterized protein</fullName>
    </submittedName>
</protein>
<keyword evidence="2" id="KW-1133">Transmembrane helix</keyword>
<evidence type="ECO:0000256" key="2">
    <source>
        <dbReference type="SAM" id="Phobius"/>
    </source>
</evidence>
<reference evidence="3 4" key="1">
    <citation type="submission" date="2019-03" db="EMBL/GenBank/DDBJ databases">
        <title>Genomic Encyclopedia of Type Strains, Phase IV (KMG-IV): sequencing the most valuable type-strain genomes for metagenomic binning, comparative biology and taxonomic classification.</title>
        <authorList>
            <person name="Goeker M."/>
        </authorList>
    </citation>
    <scope>NUCLEOTIDE SEQUENCE [LARGE SCALE GENOMIC DNA]</scope>
    <source>
        <strain evidence="3 4">DSM 26377</strain>
    </source>
</reference>
<feature type="transmembrane region" description="Helical" evidence="2">
    <location>
        <begin position="7"/>
        <end position="26"/>
    </location>
</feature>
<keyword evidence="2" id="KW-0812">Transmembrane</keyword>
<proteinExistence type="predicted"/>
<gene>
    <name evidence="3" type="ORF">DFR24_3786</name>
</gene>
<evidence type="ECO:0000313" key="3">
    <source>
        <dbReference type="EMBL" id="TDU26756.1"/>
    </source>
</evidence>
<keyword evidence="2" id="KW-0472">Membrane</keyword>
<organism evidence="3 4">
    <name type="scientific">Panacagrimonas perspica</name>
    <dbReference type="NCBI Taxonomy" id="381431"/>
    <lineage>
        <taxon>Bacteria</taxon>
        <taxon>Pseudomonadati</taxon>
        <taxon>Pseudomonadota</taxon>
        <taxon>Gammaproteobacteria</taxon>
        <taxon>Nevskiales</taxon>
        <taxon>Nevskiaceae</taxon>
        <taxon>Panacagrimonas</taxon>
    </lineage>
</organism>
<dbReference type="OrthoDB" id="7061264at2"/>
<sequence>MTIGLELVLLCALYVGVALMVIYLVIGSRLPLMLRAGLVLLVSISFFASWLLWRDVAGWPARAELPDNFLFHAATVVEPDPEKSQLGSIYVWATELTDEGPVGMPRAYRVNYLKSTHSQLQEAEARMRNGIPQVGKRKRGAEGNLAIAGVMKRQEDDQQFDLGNLPSPALPEK</sequence>
<keyword evidence="4" id="KW-1185">Reference proteome</keyword>